<accession>A0AAV0JMM4</accession>
<organism evidence="3 4">
    <name type="scientific">Linum tenue</name>
    <dbReference type="NCBI Taxonomy" id="586396"/>
    <lineage>
        <taxon>Eukaryota</taxon>
        <taxon>Viridiplantae</taxon>
        <taxon>Streptophyta</taxon>
        <taxon>Embryophyta</taxon>
        <taxon>Tracheophyta</taxon>
        <taxon>Spermatophyta</taxon>
        <taxon>Magnoliopsida</taxon>
        <taxon>eudicotyledons</taxon>
        <taxon>Gunneridae</taxon>
        <taxon>Pentapetalae</taxon>
        <taxon>rosids</taxon>
        <taxon>fabids</taxon>
        <taxon>Malpighiales</taxon>
        <taxon>Linaceae</taxon>
        <taxon>Linum</taxon>
    </lineage>
</organism>
<reference evidence="3" key="1">
    <citation type="submission" date="2022-08" db="EMBL/GenBank/DDBJ databases">
        <authorList>
            <person name="Gutierrez-Valencia J."/>
        </authorList>
    </citation>
    <scope>NUCLEOTIDE SEQUENCE</scope>
</reference>
<dbReference type="EMBL" id="CAMGYJ010000005">
    <property type="protein sequence ID" value="CAI0410635.1"/>
    <property type="molecule type" value="Genomic_DNA"/>
</dbReference>
<evidence type="ECO:0000313" key="4">
    <source>
        <dbReference type="Proteomes" id="UP001154282"/>
    </source>
</evidence>
<name>A0AAV0JMM4_9ROSI</name>
<feature type="region of interest" description="Disordered" evidence="1">
    <location>
        <begin position="136"/>
        <end position="169"/>
    </location>
</feature>
<feature type="domain" description="KIB1-4 beta-propeller" evidence="2">
    <location>
        <begin position="205"/>
        <end position="454"/>
    </location>
</feature>
<gene>
    <name evidence="3" type="ORF">LITE_LOCUS14852</name>
</gene>
<dbReference type="PANTHER" id="PTHR33127:SF5">
    <property type="entry name" value="TRANSMEMBRANE PROTEIN"/>
    <property type="match status" value="1"/>
</dbReference>
<evidence type="ECO:0000256" key="1">
    <source>
        <dbReference type="SAM" id="MobiDB-lite"/>
    </source>
</evidence>
<dbReference type="Proteomes" id="UP001154282">
    <property type="component" value="Unassembled WGS sequence"/>
</dbReference>
<dbReference type="PANTHER" id="PTHR33127">
    <property type="entry name" value="TRANSMEMBRANE PROTEIN"/>
    <property type="match status" value="1"/>
</dbReference>
<evidence type="ECO:0000313" key="3">
    <source>
        <dbReference type="EMBL" id="CAI0410635.1"/>
    </source>
</evidence>
<sequence length="488" mass="54401">MSNESNEGYLVRSHRGELISIVIGPWGKSVAVLKLNDIRKAWERMPSLEDQVVFLSPASCLTMSCHELGVEGFENTIHFARFRGRRNVFYSLSTRKFHSLGGGYAASEDLLGTNIPLNCTWIPSFEHFSDEQLDWSLSNPDESSRTEEVTDEEGVLEQEAAAGGSGSGRPWIIMSHGDRGEEAVTFVDMASNLHYSRPIGDLEERLIGKKVYGHVGGRVLLMNLEEACDCVLLDTKSMALDALPPLLEKPKQFYYRCCLLYLPDESSKFMVMVFGIDQSKKMADGNAVAMFCGVGDKEWTTIEGGVSVDGVVAHQGKVYAIGSLPAETFQFFEIKIQPRYNVKLVDKVVVPVSHLRGCVDIRRYLVDSSGELLLFYQSFAGNPWTNGVSNVAVDVKVLRMDFKTMRFEEVEDLGDRTFFLSWSDMNFFGSGGFGCCASKSGFKRNTIYMVTPFDSSLYIYDYGDRSVSITLSSSKVESCSMHAIVLHH</sequence>
<comment type="caution">
    <text evidence="3">The sequence shown here is derived from an EMBL/GenBank/DDBJ whole genome shotgun (WGS) entry which is preliminary data.</text>
</comment>
<protein>
    <recommendedName>
        <fullName evidence="2">KIB1-4 beta-propeller domain-containing protein</fullName>
    </recommendedName>
</protein>
<dbReference type="AlphaFoldDB" id="A0AAV0JMM4"/>
<proteinExistence type="predicted"/>
<evidence type="ECO:0000259" key="2">
    <source>
        <dbReference type="Pfam" id="PF03478"/>
    </source>
</evidence>
<keyword evidence="4" id="KW-1185">Reference proteome</keyword>
<dbReference type="InterPro" id="IPR005174">
    <property type="entry name" value="KIB1-4_b-propeller"/>
</dbReference>
<dbReference type="Pfam" id="PF03478">
    <property type="entry name" value="Beta-prop_KIB1-4"/>
    <property type="match status" value="1"/>
</dbReference>